<evidence type="ECO:0000313" key="3">
    <source>
        <dbReference type="Proteomes" id="UP001595685"/>
    </source>
</evidence>
<feature type="region of interest" description="Disordered" evidence="1">
    <location>
        <begin position="49"/>
        <end position="102"/>
    </location>
</feature>
<feature type="compositionally biased region" description="Acidic residues" evidence="1">
    <location>
        <begin position="27"/>
        <end position="36"/>
    </location>
</feature>
<gene>
    <name evidence="2" type="ORF">ACFOLH_15675</name>
</gene>
<dbReference type="RefSeq" id="WP_340295807.1">
    <property type="nucleotide sequence ID" value="NZ_JBBEOI010000311.1"/>
</dbReference>
<name>A0ABV7WML5_9MICO</name>
<proteinExistence type="predicted"/>
<comment type="caution">
    <text evidence="2">The sequence shown here is derived from an EMBL/GenBank/DDBJ whole genome shotgun (WGS) entry which is preliminary data.</text>
</comment>
<protein>
    <submittedName>
        <fullName evidence="2">Uncharacterized protein</fullName>
    </submittedName>
</protein>
<dbReference type="EMBL" id="JBHRWW010000013">
    <property type="protein sequence ID" value="MFC3689788.1"/>
    <property type="molecule type" value="Genomic_DNA"/>
</dbReference>
<keyword evidence="3" id="KW-1185">Reference proteome</keyword>
<dbReference type="Proteomes" id="UP001595685">
    <property type="component" value="Unassembled WGS sequence"/>
</dbReference>
<feature type="compositionally biased region" description="Basic and acidic residues" evidence="1">
    <location>
        <begin position="14"/>
        <end position="26"/>
    </location>
</feature>
<feature type="compositionally biased region" description="Acidic residues" evidence="1">
    <location>
        <begin position="49"/>
        <end position="58"/>
    </location>
</feature>
<evidence type="ECO:0000313" key="2">
    <source>
        <dbReference type="EMBL" id="MFC3689788.1"/>
    </source>
</evidence>
<sequence length="102" mass="10860">MQVQRAHVVHLLRGRGDDEGAARAQDELPEQFDADDAPQLLLTYGVDVQDLDDQETVEEQGRGPAGDETSSGLGSGAVSGLGISNDREPEQDLSDLGTGQER</sequence>
<reference evidence="3" key="1">
    <citation type="journal article" date="2019" name="Int. J. Syst. Evol. Microbiol.">
        <title>The Global Catalogue of Microorganisms (GCM) 10K type strain sequencing project: providing services to taxonomists for standard genome sequencing and annotation.</title>
        <authorList>
            <consortium name="The Broad Institute Genomics Platform"/>
            <consortium name="The Broad Institute Genome Sequencing Center for Infectious Disease"/>
            <person name="Wu L."/>
            <person name="Ma J."/>
        </authorList>
    </citation>
    <scope>NUCLEOTIDE SEQUENCE [LARGE SCALE GENOMIC DNA]</scope>
    <source>
        <strain evidence="3">NCAIM B.02333</strain>
    </source>
</reference>
<organism evidence="2 3">
    <name type="scientific">Aquipuribacter hungaricus</name>
    <dbReference type="NCBI Taxonomy" id="545624"/>
    <lineage>
        <taxon>Bacteria</taxon>
        <taxon>Bacillati</taxon>
        <taxon>Actinomycetota</taxon>
        <taxon>Actinomycetes</taxon>
        <taxon>Micrococcales</taxon>
        <taxon>Intrasporangiaceae</taxon>
        <taxon>Aquipuribacter</taxon>
    </lineage>
</organism>
<accession>A0ABV7WML5</accession>
<evidence type="ECO:0000256" key="1">
    <source>
        <dbReference type="SAM" id="MobiDB-lite"/>
    </source>
</evidence>
<feature type="region of interest" description="Disordered" evidence="1">
    <location>
        <begin position="1"/>
        <end position="37"/>
    </location>
</feature>